<accession>A0A1D1V6W4</accession>
<keyword evidence="4" id="KW-1185">Reference proteome</keyword>
<keyword evidence="1" id="KW-0175">Coiled coil</keyword>
<evidence type="ECO:0000313" key="4">
    <source>
        <dbReference type="Proteomes" id="UP000186922"/>
    </source>
</evidence>
<feature type="region of interest" description="Disordered" evidence="2">
    <location>
        <begin position="542"/>
        <end position="578"/>
    </location>
</feature>
<evidence type="ECO:0000313" key="3">
    <source>
        <dbReference type="EMBL" id="GAU96640.1"/>
    </source>
</evidence>
<proteinExistence type="predicted"/>
<organism evidence="3 4">
    <name type="scientific">Ramazzottius varieornatus</name>
    <name type="common">Water bear</name>
    <name type="synonym">Tardigrade</name>
    <dbReference type="NCBI Taxonomy" id="947166"/>
    <lineage>
        <taxon>Eukaryota</taxon>
        <taxon>Metazoa</taxon>
        <taxon>Ecdysozoa</taxon>
        <taxon>Tardigrada</taxon>
        <taxon>Eutardigrada</taxon>
        <taxon>Parachela</taxon>
        <taxon>Hypsibioidea</taxon>
        <taxon>Ramazzottiidae</taxon>
        <taxon>Ramazzottius</taxon>
    </lineage>
</organism>
<dbReference type="Proteomes" id="UP000186922">
    <property type="component" value="Unassembled WGS sequence"/>
</dbReference>
<sequence>MIVKPVSQEVALRMIHEEWNRIACLASLVIPPASIYARCVNRWIIPLAEPPHEGPDGVMRKSENRQVRLDMGFLMSQRRKFALKAREKAAAVERSKTAVDSYYKVERRKHPGRRLSDHRRLIPFGTASAGKMRSSAGAGTARSSLAVSNKVRSGPIQGPGTTTSKVESTPKMDGARGLSIASKRGTFRNSQRPGSNLMVGVKKPKFNLDRLLTANKNKPPHEKIYWLYPMRAGRQRPPKTFAKLVKINQTDDEKAILDMRTEFLNMYYPVANREKFREAELDQSLLYPQYDQNIIRGMVHDEIFWTYSQAQEAIRNSKEDMKETRQPFEEQKRKLKDAIADMDMKLRPNGSETRISTGLEDPADALKSANAADRREYLRILDHKSVLPESDEEDEVEEILPNGFPSRALKRNQLVGNNELNVVKNWAVLSKFTLAEEQAAKAKHAGGTSSSTGDKGGATLGVPGREGKSHLSIPVFGPRGTTSGEDTFSSKSVTFQEQDASPPTLTIRQLLLNQEEDPSDADCIFMKLCVDSGHSNFYFDIGGDSEDEEDEKPLAMPPGVDGHEEEDKTRRRRQSSLVAEGMSKSQFGYLDRDELFKSLKSFRHMNGNLSEKDRNFFIDQEKERKREIERQKELARQQELERRRLEELERLRLIELEKQRLAGVDRQRLAELGRQRLAELEWKRLEELERQRLAELERQRLEKLQLEELERQRLAELERKRLAELERQRLEKLRLEELERQRLAELERKRLEELERQRLERIRLEEIERKRLEAERLEKLRQEELERQRLAQLERQRLAEEERQRLEKIRREELERQRLAELERQRLEKIRLAEEEKKRLEAARLERLRLAEEERKRVEAERLRREEEERRRKEEEERKRQEELERQRLAEAERQRLAEIERQRLAEIERLRQEEIERQRQAELERKRLEELERRRMLDAERTRLEEIERQRLAELERIRLEEEEAKRKEEEEKRSLAEIERAKKEEADKKRQLEIARQAALERQRAALRDAKKKKIAKYQAEEEEVVPEIPEDQPADDSGGQPFRARLFKPHSAVELAAEDEEDVGEALLDKINEKLHKDLM</sequence>
<feature type="region of interest" description="Disordered" evidence="2">
    <location>
        <begin position="1013"/>
        <end position="1046"/>
    </location>
</feature>
<name>A0A1D1V6W4_RAMVA</name>
<feature type="compositionally biased region" description="Acidic residues" evidence="2">
    <location>
        <begin position="1023"/>
        <end position="1037"/>
    </location>
</feature>
<dbReference type="InterPro" id="IPR032675">
    <property type="entry name" value="LRR_dom_sf"/>
</dbReference>
<feature type="coiled-coil region" evidence="1">
    <location>
        <begin position="618"/>
        <end position="657"/>
    </location>
</feature>
<evidence type="ECO:0000256" key="1">
    <source>
        <dbReference type="SAM" id="Coils"/>
    </source>
</evidence>
<feature type="region of interest" description="Disordered" evidence="2">
    <location>
        <begin position="151"/>
        <end position="176"/>
    </location>
</feature>
<evidence type="ECO:0000256" key="2">
    <source>
        <dbReference type="SAM" id="MobiDB-lite"/>
    </source>
</evidence>
<feature type="region of interest" description="Disordered" evidence="2">
    <location>
        <begin position="964"/>
        <end position="993"/>
    </location>
</feature>
<dbReference type="AlphaFoldDB" id="A0A1D1V6W4"/>
<dbReference type="OrthoDB" id="10244843at2759"/>
<feature type="region of interest" description="Disordered" evidence="2">
    <location>
        <begin position="443"/>
        <end position="488"/>
    </location>
</feature>
<reference evidence="3 4" key="1">
    <citation type="journal article" date="2016" name="Nat. Commun.">
        <title>Extremotolerant tardigrade genome and improved radiotolerance of human cultured cells by tardigrade-unique protein.</title>
        <authorList>
            <person name="Hashimoto T."/>
            <person name="Horikawa D.D."/>
            <person name="Saito Y."/>
            <person name="Kuwahara H."/>
            <person name="Kozuka-Hata H."/>
            <person name="Shin-I T."/>
            <person name="Minakuchi Y."/>
            <person name="Ohishi K."/>
            <person name="Motoyama A."/>
            <person name="Aizu T."/>
            <person name="Enomoto A."/>
            <person name="Kondo K."/>
            <person name="Tanaka S."/>
            <person name="Hara Y."/>
            <person name="Koshikawa S."/>
            <person name="Sagara H."/>
            <person name="Miura T."/>
            <person name="Yokobori S."/>
            <person name="Miyagawa K."/>
            <person name="Suzuki Y."/>
            <person name="Kubo T."/>
            <person name="Oyama M."/>
            <person name="Kohara Y."/>
            <person name="Fujiyama A."/>
            <person name="Arakawa K."/>
            <person name="Katayama T."/>
            <person name="Toyoda A."/>
            <person name="Kunieda T."/>
        </authorList>
    </citation>
    <scope>NUCLEOTIDE SEQUENCE [LARGE SCALE GENOMIC DNA]</scope>
    <source>
        <strain evidence="3 4">YOKOZUNA-1</strain>
    </source>
</reference>
<comment type="caution">
    <text evidence="3">The sequence shown here is derived from an EMBL/GenBank/DDBJ whole genome shotgun (WGS) entry which is preliminary data.</text>
</comment>
<protein>
    <submittedName>
        <fullName evidence="3">Uncharacterized protein</fullName>
    </submittedName>
</protein>
<feature type="region of interest" description="Disordered" evidence="2">
    <location>
        <begin position="855"/>
        <end position="884"/>
    </location>
</feature>
<dbReference type="EMBL" id="BDGG01000003">
    <property type="protein sequence ID" value="GAU96640.1"/>
    <property type="molecule type" value="Genomic_DNA"/>
</dbReference>
<gene>
    <name evidence="3" type="primary">RvY_08060</name>
    <name evidence="3" type="synonym">RvY_08060.1</name>
    <name evidence="3" type="ORF">RvY_08060-1</name>
</gene>
<dbReference type="Gene3D" id="3.80.10.10">
    <property type="entry name" value="Ribonuclease Inhibitor"/>
    <property type="match status" value="1"/>
</dbReference>